<protein>
    <submittedName>
        <fullName evidence="1">Unnamed protein product</fullName>
    </submittedName>
</protein>
<comment type="caution">
    <text evidence="1">The sequence shown here is derived from an EMBL/GenBank/DDBJ whole genome shotgun (WGS) entry which is preliminary data.</text>
</comment>
<proteinExistence type="predicted"/>
<evidence type="ECO:0000313" key="1">
    <source>
        <dbReference type="EMBL" id="GME76956.1"/>
    </source>
</evidence>
<reference evidence="1" key="1">
    <citation type="submission" date="2023-04" db="EMBL/GenBank/DDBJ databases">
        <title>Ambrosiozyma monospora NBRC 10751.</title>
        <authorList>
            <person name="Ichikawa N."/>
            <person name="Sato H."/>
            <person name="Tonouchi N."/>
        </authorList>
    </citation>
    <scope>NUCLEOTIDE SEQUENCE</scope>
    <source>
        <strain evidence="1">NBRC 10751</strain>
    </source>
</reference>
<dbReference type="Proteomes" id="UP001165064">
    <property type="component" value="Unassembled WGS sequence"/>
</dbReference>
<organism evidence="1 2">
    <name type="scientific">Ambrosiozyma monospora</name>
    <name type="common">Yeast</name>
    <name type="synonym">Endomycopsis monosporus</name>
    <dbReference type="NCBI Taxonomy" id="43982"/>
    <lineage>
        <taxon>Eukaryota</taxon>
        <taxon>Fungi</taxon>
        <taxon>Dikarya</taxon>
        <taxon>Ascomycota</taxon>
        <taxon>Saccharomycotina</taxon>
        <taxon>Pichiomycetes</taxon>
        <taxon>Pichiales</taxon>
        <taxon>Pichiaceae</taxon>
        <taxon>Ambrosiozyma</taxon>
    </lineage>
</organism>
<name>A0ACB5SYU3_AMBMO</name>
<evidence type="ECO:0000313" key="2">
    <source>
        <dbReference type="Proteomes" id="UP001165064"/>
    </source>
</evidence>
<gene>
    <name evidence="1" type="ORF">Amon02_000284000</name>
</gene>
<accession>A0ACB5SYU3</accession>
<sequence length="266" mass="30188">MSSSTSASQQQPTWVKPVTANLKDQPVLKLYNTLTKSKVEFIPRDANEVTWYSCGPTVYNSSHMGHARNYVTIDINRRILQDYFGYNVKFVQNVTDIDDKIILKARQEFLFNQFSQSFDKEASPIPAKLVETAQEGLSKYISKNLPEFAASGSSDFSKWASEQDLKEIGLTKPKFPMHIKAALAANSVIENVKTTTVDEFLSKTQDVIVPQLDAKLGSTVTNTEIFRACSSYWERQYDQDMLKLNVLPSTITTRVRWISLLQHCKI</sequence>
<dbReference type="EMBL" id="BSXS01001694">
    <property type="protein sequence ID" value="GME76956.1"/>
    <property type="molecule type" value="Genomic_DNA"/>
</dbReference>
<keyword evidence="2" id="KW-1185">Reference proteome</keyword>